<dbReference type="InterPro" id="IPR036390">
    <property type="entry name" value="WH_DNA-bd_sf"/>
</dbReference>
<evidence type="ECO:0000256" key="2">
    <source>
        <dbReference type="ARBA" id="ARBA00023015"/>
    </source>
</evidence>
<evidence type="ECO:0000256" key="4">
    <source>
        <dbReference type="ARBA" id="ARBA00023159"/>
    </source>
</evidence>
<name>M0QQL9_9ACTN</name>
<dbReference type="PRINTS" id="PR00039">
    <property type="entry name" value="HTHLYSR"/>
</dbReference>
<keyword evidence="4" id="KW-0010">Activator</keyword>
<dbReference type="InterPro" id="IPR000847">
    <property type="entry name" value="LysR_HTH_N"/>
</dbReference>
<evidence type="ECO:0000313" key="7">
    <source>
        <dbReference type="EMBL" id="GAC70975.1"/>
    </source>
</evidence>
<reference evidence="7 8" key="1">
    <citation type="submission" date="2013-01" db="EMBL/GenBank/DDBJ databases">
        <title>Whole genome shotgun sequence of Gordonia soli NBRC 108243.</title>
        <authorList>
            <person name="Isaki-Nakamura S."/>
            <person name="Hosoyama A."/>
            <person name="Tsuchikane K."/>
            <person name="Ando Y."/>
            <person name="Baba S."/>
            <person name="Ohji S."/>
            <person name="Hamada M."/>
            <person name="Tamura T."/>
            <person name="Yamazoe A."/>
            <person name="Yamazaki S."/>
            <person name="Fujita N."/>
        </authorList>
    </citation>
    <scope>NUCLEOTIDE SEQUENCE [LARGE SCALE GENOMIC DNA]</scope>
    <source>
        <strain evidence="7 8">NBRC 108243</strain>
    </source>
</reference>
<dbReference type="SUPFAM" id="SSF53850">
    <property type="entry name" value="Periplasmic binding protein-like II"/>
    <property type="match status" value="1"/>
</dbReference>
<dbReference type="InterPro" id="IPR036388">
    <property type="entry name" value="WH-like_DNA-bd_sf"/>
</dbReference>
<dbReference type="EMBL" id="BANX01000045">
    <property type="protein sequence ID" value="GAC70975.1"/>
    <property type="molecule type" value="Genomic_DNA"/>
</dbReference>
<dbReference type="PANTHER" id="PTHR30346">
    <property type="entry name" value="TRANSCRIPTIONAL DUAL REGULATOR HCAR-RELATED"/>
    <property type="match status" value="1"/>
</dbReference>
<dbReference type="PROSITE" id="PS50931">
    <property type="entry name" value="HTH_LYSR"/>
    <property type="match status" value="1"/>
</dbReference>
<accession>M0QQL9</accession>
<evidence type="ECO:0000259" key="6">
    <source>
        <dbReference type="PROSITE" id="PS50931"/>
    </source>
</evidence>
<dbReference type="SUPFAM" id="SSF46785">
    <property type="entry name" value="Winged helix' DNA-binding domain"/>
    <property type="match status" value="1"/>
</dbReference>
<dbReference type="AlphaFoldDB" id="M0QQL9"/>
<comment type="caution">
    <text evidence="7">The sequence shown here is derived from an EMBL/GenBank/DDBJ whole genome shotgun (WGS) entry which is preliminary data.</text>
</comment>
<dbReference type="CDD" id="cd05466">
    <property type="entry name" value="PBP2_LTTR_substrate"/>
    <property type="match status" value="1"/>
</dbReference>
<dbReference type="GO" id="GO:0003677">
    <property type="term" value="F:DNA binding"/>
    <property type="evidence" value="ECO:0007669"/>
    <property type="project" value="UniProtKB-KW"/>
</dbReference>
<keyword evidence="2" id="KW-0805">Transcription regulation</keyword>
<dbReference type="STRING" id="1223545.GS4_45_00310"/>
<evidence type="ECO:0000256" key="1">
    <source>
        <dbReference type="ARBA" id="ARBA00009437"/>
    </source>
</evidence>
<feature type="domain" description="HTH lysR-type" evidence="6">
    <location>
        <begin position="4"/>
        <end position="61"/>
    </location>
</feature>
<evidence type="ECO:0000256" key="3">
    <source>
        <dbReference type="ARBA" id="ARBA00023125"/>
    </source>
</evidence>
<dbReference type="GO" id="GO:0032993">
    <property type="term" value="C:protein-DNA complex"/>
    <property type="evidence" value="ECO:0007669"/>
    <property type="project" value="TreeGrafter"/>
</dbReference>
<protein>
    <submittedName>
        <fullName evidence="7">Putative LysR family transcriptional regulator</fullName>
    </submittedName>
</protein>
<dbReference type="Proteomes" id="UP000011666">
    <property type="component" value="Unassembled WGS sequence"/>
</dbReference>
<sequence>MVVVRTEQVRAVLAIAEASSFRAAALRLGMSQSALSGAVARLERELGVQLLIRSREGARLSAVGEAAVRQMRAICAADDDLRATVRAAADGATEVVRIATVTAAVNTLLPECLSAFVDDPAVEVQMRIGGSGDVIDDVVCRRADLGLITCDPADGGPSTADLHVQPLISAGVGVVMSAGHRLAESATLTLADLAGERAVAFRAGFMMERIATRLAADVRVVSEVESTPDAVRLVAAGVGVCLLPEFSVGDQDPVVWRPLGDVADRATLALITLPHVDTSDRVRDLESRIRRSGRRLDRRLDHSAPSANTTVRVAV</sequence>
<comment type="similarity">
    <text evidence="1">Belongs to the LysR transcriptional regulatory family.</text>
</comment>
<dbReference type="eggNOG" id="COG0583">
    <property type="taxonomic scope" value="Bacteria"/>
</dbReference>
<keyword evidence="8" id="KW-1185">Reference proteome</keyword>
<dbReference type="Pfam" id="PF00126">
    <property type="entry name" value="HTH_1"/>
    <property type="match status" value="1"/>
</dbReference>
<evidence type="ECO:0000313" key="8">
    <source>
        <dbReference type="Proteomes" id="UP000011666"/>
    </source>
</evidence>
<gene>
    <name evidence="7" type="ORF">GS4_45_00310</name>
</gene>
<proteinExistence type="inferred from homology"/>
<evidence type="ECO:0000256" key="5">
    <source>
        <dbReference type="ARBA" id="ARBA00023163"/>
    </source>
</evidence>
<dbReference type="Gene3D" id="1.10.10.10">
    <property type="entry name" value="Winged helix-like DNA-binding domain superfamily/Winged helix DNA-binding domain"/>
    <property type="match status" value="1"/>
</dbReference>
<dbReference type="OrthoDB" id="3176554at2"/>
<dbReference type="PANTHER" id="PTHR30346:SF29">
    <property type="entry name" value="LYSR SUBSTRATE-BINDING"/>
    <property type="match status" value="1"/>
</dbReference>
<dbReference type="GO" id="GO:0003700">
    <property type="term" value="F:DNA-binding transcription factor activity"/>
    <property type="evidence" value="ECO:0007669"/>
    <property type="project" value="InterPro"/>
</dbReference>
<organism evidence="7 8">
    <name type="scientific">Gordonia soli NBRC 108243</name>
    <dbReference type="NCBI Taxonomy" id="1223545"/>
    <lineage>
        <taxon>Bacteria</taxon>
        <taxon>Bacillati</taxon>
        <taxon>Actinomycetota</taxon>
        <taxon>Actinomycetes</taxon>
        <taxon>Mycobacteriales</taxon>
        <taxon>Gordoniaceae</taxon>
        <taxon>Gordonia</taxon>
    </lineage>
</organism>
<keyword evidence="5" id="KW-0804">Transcription</keyword>
<keyword evidence="3" id="KW-0238">DNA-binding</keyword>
<dbReference type="Gene3D" id="3.40.190.290">
    <property type="match status" value="1"/>
</dbReference>
<dbReference type="Pfam" id="PF03466">
    <property type="entry name" value="LysR_substrate"/>
    <property type="match status" value="1"/>
</dbReference>
<dbReference type="InterPro" id="IPR005119">
    <property type="entry name" value="LysR_subst-bd"/>
</dbReference>